<dbReference type="Proteomes" id="UP001062846">
    <property type="component" value="Chromosome 9"/>
</dbReference>
<organism evidence="1 2">
    <name type="scientific">Rhododendron molle</name>
    <name type="common">Chinese azalea</name>
    <name type="synonym">Azalea mollis</name>
    <dbReference type="NCBI Taxonomy" id="49168"/>
    <lineage>
        <taxon>Eukaryota</taxon>
        <taxon>Viridiplantae</taxon>
        <taxon>Streptophyta</taxon>
        <taxon>Embryophyta</taxon>
        <taxon>Tracheophyta</taxon>
        <taxon>Spermatophyta</taxon>
        <taxon>Magnoliopsida</taxon>
        <taxon>eudicotyledons</taxon>
        <taxon>Gunneridae</taxon>
        <taxon>Pentapetalae</taxon>
        <taxon>asterids</taxon>
        <taxon>Ericales</taxon>
        <taxon>Ericaceae</taxon>
        <taxon>Ericoideae</taxon>
        <taxon>Rhodoreae</taxon>
        <taxon>Rhododendron</taxon>
    </lineage>
</organism>
<gene>
    <name evidence="1" type="ORF">RHMOL_Rhmol09G0184500</name>
</gene>
<sequence>MRIPLLSWLFLIPIFAISVSGQCLEEQKSLLLQLKNTLTFTPSISTILTKWTQTLDCCQWNGVTCDRNGRVTGLDLHSESISNGIDRSSPLFSLSHLETLNLAYNSLNSSPIPANIGSLTNLRYLNLSNSGFSGQIPTGLSLLTGLVILDLSIQKLFGTPQLQIENPDLSTLFGNHSGVVELYLDGVNISANGSEWGEAISSSMPNLRVLSLSNCLLSGPIDFSLQSLKKLSKINLSSNNLASPVPDFFANFRNLTVLILMSSNLNGTFPGNILQQVRTLETLNLATNELLNGSLPDFPENGSLRELVLSFTSFSGNLPESIGSLMELRRIEIPGRFFSGAIPNSLATLSQLVYLDFSSNNFSGPIPSFQGSKNLTFLDLSHNALTGEVFPTYFEGLSDLAYIDLSYNSFNGSIPSSLFSLPSLRKISLSNNKFGGQISGFPPNGSLSKLDTLDLSSNILGGPIPSYFFDFLGLKVLSLSFNNFSGTIDLKTMQRLQNLSRLELSYNNLSVFASVDISSLSTFPQLNLLSLASCNLQKFPALMNQSSLTHLDLADNQIPGVIPNMIWNVGNRSLAYSSLGHLNLSCNLLVGLQSAYITPSLDVLDLHSNKLHGDIPLPPETALYVDYSSNNFNTTIPGEIGSGIFFASFFSLANNALTGPIPRSICNGSYLQVLDLSNNMLSGSIPQCLIENCTGTLGVLNLGNNSLSGNISGTFPQGCVLKTLDLNRNHLEGHVPESLSNCAMLEVLNLGSNNMRGNFTCFLENSSHLHVLVLRSNGFQGGIRCPGLNNTWPKLQIIDIALNNFSGDLPPEWFLHWNAMMVDGNNPKPFLNHLGYEFLKLNGFYYQDKVTVTLKGLEIELVKILTAFTSVDFSGNSFEGAIPDTIGALSSVHVLNLSRNALSGQIPSKLENLTQLESLDLSRNKLNGSIPPTLARLTFLSVLNLSYNQLVGRIPQGYQFQTFSSISFRGNNGLCGFPLTDCYKEAKPAPPILEDRQSYTHEDEIKWVYITITLGYTVGFGVIVGPLLYSKRWRQCYYKPVDRVILRILHHRERRARHQRGRDNGNQLRKRQHR</sequence>
<comment type="caution">
    <text evidence="1">The sequence shown here is derived from an EMBL/GenBank/DDBJ whole genome shotgun (WGS) entry which is preliminary data.</text>
</comment>
<dbReference type="EMBL" id="CM046396">
    <property type="protein sequence ID" value="KAI8539457.1"/>
    <property type="molecule type" value="Genomic_DNA"/>
</dbReference>
<accession>A0ACC0MG54</accession>
<reference evidence="1" key="1">
    <citation type="submission" date="2022-02" db="EMBL/GenBank/DDBJ databases">
        <title>Plant Genome Project.</title>
        <authorList>
            <person name="Zhang R.-G."/>
        </authorList>
    </citation>
    <scope>NUCLEOTIDE SEQUENCE</scope>
    <source>
        <strain evidence="1">AT1</strain>
    </source>
</reference>
<protein>
    <submittedName>
        <fullName evidence="1">Uncharacterized protein</fullName>
    </submittedName>
</protein>
<name>A0ACC0MG54_RHOML</name>
<evidence type="ECO:0000313" key="2">
    <source>
        <dbReference type="Proteomes" id="UP001062846"/>
    </source>
</evidence>
<proteinExistence type="predicted"/>
<keyword evidence="2" id="KW-1185">Reference proteome</keyword>
<evidence type="ECO:0000313" key="1">
    <source>
        <dbReference type="EMBL" id="KAI8539457.1"/>
    </source>
</evidence>